<evidence type="ECO:0000313" key="2">
    <source>
        <dbReference type="Proteomes" id="UP001066276"/>
    </source>
</evidence>
<accession>A0AAV7L525</accession>
<evidence type="ECO:0000313" key="1">
    <source>
        <dbReference type="EMBL" id="KAJ1085649.1"/>
    </source>
</evidence>
<comment type="caution">
    <text evidence="1">The sequence shown here is derived from an EMBL/GenBank/DDBJ whole genome shotgun (WGS) entry which is preliminary data.</text>
</comment>
<name>A0AAV7L525_PLEWA</name>
<reference evidence="1" key="1">
    <citation type="journal article" date="2022" name="bioRxiv">
        <title>Sequencing and chromosome-scale assembly of the giantPleurodeles waltlgenome.</title>
        <authorList>
            <person name="Brown T."/>
            <person name="Elewa A."/>
            <person name="Iarovenko S."/>
            <person name="Subramanian E."/>
            <person name="Araus A.J."/>
            <person name="Petzold A."/>
            <person name="Susuki M."/>
            <person name="Suzuki K.-i.T."/>
            <person name="Hayashi T."/>
            <person name="Toyoda A."/>
            <person name="Oliveira C."/>
            <person name="Osipova E."/>
            <person name="Leigh N.D."/>
            <person name="Simon A."/>
            <person name="Yun M.H."/>
        </authorList>
    </citation>
    <scope>NUCLEOTIDE SEQUENCE</scope>
    <source>
        <strain evidence="1">20211129_DDA</strain>
        <tissue evidence="1">Liver</tissue>
    </source>
</reference>
<keyword evidence="2" id="KW-1185">Reference proteome</keyword>
<protein>
    <submittedName>
        <fullName evidence="1">Uncharacterized protein</fullName>
    </submittedName>
</protein>
<dbReference type="EMBL" id="JANPWB010000016">
    <property type="protein sequence ID" value="KAJ1085649.1"/>
    <property type="molecule type" value="Genomic_DNA"/>
</dbReference>
<dbReference type="Proteomes" id="UP001066276">
    <property type="component" value="Chromosome 12"/>
</dbReference>
<sequence length="123" mass="13677">MCSVHEGADVKQVPDVAWMRLRYFCEAEFTVAGPTAVSPSRAMARTRELVKVNSVGTLGDRGVVNVQVDCLSRLCGEHDLKDIEDWDNVDEDYFAGEDLDEEVKVCLITIAVIQESEWKGNKG</sequence>
<organism evidence="1 2">
    <name type="scientific">Pleurodeles waltl</name>
    <name type="common">Iberian ribbed newt</name>
    <dbReference type="NCBI Taxonomy" id="8319"/>
    <lineage>
        <taxon>Eukaryota</taxon>
        <taxon>Metazoa</taxon>
        <taxon>Chordata</taxon>
        <taxon>Craniata</taxon>
        <taxon>Vertebrata</taxon>
        <taxon>Euteleostomi</taxon>
        <taxon>Amphibia</taxon>
        <taxon>Batrachia</taxon>
        <taxon>Caudata</taxon>
        <taxon>Salamandroidea</taxon>
        <taxon>Salamandridae</taxon>
        <taxon>Pleurodelinae</taxon>
        <taxon>Pleurodeles</taxon>
    </lineage>
</organism>
<proteinExistence type="predicted"/>
<gene>
    <name evidence="1" type="ORF">NDU88_005779</name>
</gene>
<dbReference type="AlphaFoldDB" id="A0AAV7L525"/>